<dbReference type="KEGG" id="bcoh:BC6307_15130"/>
<evidence type="ECO:0000256" key="4">
    <source>
        <dbReference type="ARBA" id="ARBA00022692"/>
    </source>
</evidence>
<evidence type="ECO:0000256" key="1">
    <source>
        <dbReference type="ARBA" id="ARBA00004651"/>
    </source>
</evidence>
<evidence type="ECO:0000256" key="5">
    <source>
        <dbReference type="ARBA" id="ARBA00022989"/>
    </source>
</evidence>
<dbReference type="AlphaFoldDB" id="A0A223KT55"/>
<feature type="transmembrane region" description="Helical" evidence="7">
    <location>
        <begin position="312"/>
        <end position="337"/>
    </location>
</feature>
<evidence type="ECO:0000313" key="10">
    <source>
        <dbReference type="Proteomes" id="UP000215224"/>
    </source>
</evidence>
<protein>
    <recommendedName>
        <fullName evidence="8">Type II secretion system protein GspF domain-containing protein</fullName>
    </recommendedName>
</protein>
<dbReference type="InterPro" id="IPR042094">
    <property type="entry name" value="T2SS_GspF_sf"/>
</dbReference>
<feature type="domain" description="Type II secretion system protein GspF" evidence="8">
    <location>
        <begin position="213"/>
        <end position="335"/>
    </location>
</feature>
<dbReference type="InterPro" id="IPR003004">
    <property type="entry name" value="GspF/PilC"/>
</dbReference>
<evidence type="ECO:0000256" key="7">
    <source>
        <dbReference type="SAM" id="Phobius"/>
    </source>
</evidence>
<dbReference type="STRING" id="1314751.GCA_001591425_03867"/>
<dbReference type="GO" id="GO:0005886">
    <property type="term" value="C:plasma membrane"/>
    <property type="evidence" value="ECO:0007669"/>
    <property type="project" value="UniProtKB-SubCell"/>
</dbReference>
<dbReference type="Proteomes" id="UP000215224">
    <property type="component" value="Chromosome"/>
</dbReference>
<name>A0A223KT55_9BACI</name>
<feature type="transmembrane region" description="Helical" evidence="7">
    <location>
        <begin position="110"/>
        <end position="133"/>
    </location>
</feature>
<dbReference type="PANTHER" id="PTHR30012">
    <property type="entry name" value="GENERAL SECRETION PATHWAY PROTEIN"/>
    <property type="match status" value="1"/>
</dbReference>
<evidence type="ECO:0000256" key="3">
    <source>
        <dbReference type="ARBA" id="ARBA00022475"/>
    </source>
</evidence>
<dbReference type="Pfam" id="PF00482">
    <property type="entry name" value="T2SSF"/>
    <property type="match status" value="2"/>
</dbReference>
<proteinExistence type="inferred from homology"/>
<dbReference type="InterPro" id="IPR018076">
    <property type="entry name" value="T2SS_GspF_dom"/>
</dbReference>
<evidence type="ECO:0000256" key="6">
    <source>
        <dbReference type="ARBA" id="ARBA00023136"/>
    </source>
</evidence>
<evidence type="ECO:0000313" key="9">
    <source>
        <dbReference type="EMBL" id="AST92528.1"/>
    </source>
</evidence>
<dbReference type="EMBL" id="CP018866">
    <property type="protein sequence ID" value="AST92528.1"/>
    <property type="molecule type" value="Genomic_DNA"/>
</dbReference>
<keyword evidence="6 7" id="KW-0472">Membrane</keyword>
<keyword evidence="4 7" id="KW-0812">Transmembrane</keyword>
<feature type="domain" description="Type II secretion system protein GspF" evidence="8">
    <location>
        <begin position="14"/>
        <end position="134"/>
    </location>
</feature>
<dbReference type="PANTHER" id="PTHR30012:SF0">
    <property type="entry name" value="TYPE II SECRETION SYSTEM PROTEIN F-RELATED"/>
    <property type="match status" value="1"/>
</dbReference>
<gene>
    <name evidence="9" type="ORF">BC6307_15130</name>
</gene>
<keyword evidence="5 7" id="KW-1133">Transmembrane helix</keyword>
<accession>A0A223KT55</accession>
<sequence>MAKNTWSLNQQEQFLQRIGQLYSNGYTILEAIELFSLHAKPEIQSDLKYIIDCLKGGHSFHAILSKLQFHSLVLSLLFFSKQHGDLGNSLKTSSELLKNRRMTREKIMKTIRYPFFLCFFVFLMLLFVKIVLVPQFEQLFLQLNINNNLLISGMLLLVTNVPTIFGLFFCLVLIIFITYPIWKKKLSPEEKIHLLLKLPFITTVTSYYYTQFFADQLSQLLHAGLSINESLEVFEQQSYSPYFQKITKQIHASLVDGESLEAAIAREKVFDDGLAVVLVHGQKNGALSKELQDYSQLLLQLSQQKMEKLISILQPVILSSIGVFVMLLYLCIFIPMFQLLGGI</sequence>
<comment type="similarity">
    <text evidence="2">Belongs to the GSP F family.</text>
</comment>
<evidence type="ECO:0000259" key="8">
    <source>
        <dbReference type="Pfam" id="PF00482"/>
    </source>
</evidence>
<feature type="transmembrane region" description="Helical" evidence="7">
    <location>
        <begin position="153"/>
        <end position="182"/>
    </location>
</feature>
<dbReference type="NCBIfam" id="NF041012">
    <property type="entry name" value="T4P_ComGB"/>
    <property type="match status" value="1"/>
</dbReference>
<comment type="subcellular location">
    <subcellularLocation>
        <location evidence="1">Cell membrane</location>
        <topology evidence="1">Multi-pass membrane protein</topology>
    </subcellularLocation>
</comment>
<dbReference type="RefSeq" id="WP_066419805.1">
    <property type="nucleotide sequence ID" value="NZ_CP018866.1"/>
</dbReference>
<evidence type="ECO:0000256" key="2">
    <source>
        <dbReference type="ARBA" id="ARBA00005745"/>
    </source>
</evidence>
<dbReference type="InterPro" id="IPR047692">
    <property type="entry name" value="T4P_ComGB"/>
</dbReference>
<keyword evidence="10" id="KW-1185">Reference proteome</keyword>
<keyword evidence="3" id="KW-1003">Cell membrane</keyword>
<organism evidence="9 10">
    <name type="scientific">Sutcliffiella cohnii</name>
    <dbReference type="NCBI Taxonomy" id="33932"/>
    <lineage>
        <taxon>Bacteria</taxon>
        <taxon>Bacillati</taxon>
        <taxon>Bacillota</taxon>
        <taxon>Bacilli</taxon>
        <taxon>Bacillales</taxon>
        <taxon>Bacillaceae</taxon>
        <taxon>Sutcliffiella</taxon>
    </lineage>
</organism>
<reference evidence="9 10" key="1">
    <citation type="submission" date="2016-12" db="EMBL/GenBank/DDBJ databases">
        <title>The whole genome sequencing and assembly of Bacillus cohnii DSM 6307T strain.</title>
        <authorList>
            <person name="Lee Y.-J."/>
            <person name="Yi H."/>
            <person name="Bahn Y.-S."/>
            <person name="Kim J.F."/>
            <person name="Lee D.-W."/>
        </authorList>
    </citation>
    <scope>NUCLEOTIDE SEQUENCE [LARGE SCALE GENOMIC DNA]</scope>
    <source>
        <strain evidence="9 10">DSM 6307</strain>
    </source>
</reference>
<dbReference type="Gene3D" id="1.20.81.30">
    <property type="entry name" value="Type II secretion system (T2SS), domain F"/>
    <property type="match status" value="2"/>
</dbReference>